<reference evidence="2" key="1">
    <citation type="journal article" date="2020" name="bioRxiv">
        <title>A rank-normalized archaeal taxonomy based on genome phylogeny resolves widespread incomplete and uneven classifications.</title>
        <authorList>
            <person name="Rinke C."/>
            <person name="Chuvochina M."/>
            <person name="Mussig A.J."/>
            <person name="Chaumeil P.-A."/>
            <person name="Waite D.W."/>
            <person name="Whitman W.B."/>
            <person name="Parks D.H."/>
            <person name="Hugenholtz P."/>
        </authorList>
    </citation>
    <scope>NUCLEOTIDE SEQUENCE [LARGE SCALE GENOMIC DNA]</scope>
</reference>
<dbReference type="GO" id="GO:0019441">
    <property type="term" value="P:L-tryptophan catabolic process to kynurenine"/>
    <property type="evidence" value="ECO:0007669"/>
    <property type="project" value="InterPro"/>
</dbReference>
<organism evidence="1 2">
    <name type="scientific">Candidatus Iainarchaeum sp</name>
    <dbReference type="NCBI Taxonomy" id="3101447"/>
    <lineage>
        <taxon>Archaea</taxon>
        <taxon>Candidatus Iainarchaeota</taxon>
        <taxon>Candidatus Iainarchaeia</taxon>
        <taxon>Candidatus Iainarchaeales</taxon>
        <taxon>Candidatus Iainarchaeaceae</taxon>
        <taxon>Candidatus Iainarchaeum</taxon>
    </lineage>
</organism>
<dbReference type="Proteomes" id="UP000565078">
    <property type="component" value="Unassembled WGS sequence"/>
</dbReference>
<accession>A0A7J4IV06</accession>
<name>A0A7J4IV06_9ARCH</name>
<dbReference type="PANTHER" id="PTHR31118">
    <property type="entry name" value="CYCLASE-LIKE PROTEIN 2"/>
    <property type="match status" value="1"/>
</dbReference>
<dbReference type="SUPFAM" id="SSF102198">
    <property type="entry name" value="Putative cyclase"/>
    <property type="match status" value="1"/>
</dbReference>
<dbReference type="InterPro" id="IPR007325">
    <property type="entry name" value="KFase/CYL"/>
</dbReference>
<dbReference type="InterPro" id="IPR037175">
    <property type="entry name" value="KFase_sf"/>
</dbReference>
<comment type="caution">
    <text evidence="1">The sequence shown here is derived from an EMBL/GenBank/DDBJ whole genome shotgun (WGS) entry which is preliminary data.</text>
</comment>
<dbReference type="GO" id="GO:0004061">
    <property type="term" value="F:arylformamidase activity"/>
    <property type="evidence" value="ECO:0007669"/>
    <property type="project" value="InterPro"/>
</dbReference>
<dbReference type="AlphaFoldDB" id="A0A7J4IV06"/>
<proteinExistence type="predicted"/>
<dbReference type="Pfam" id="PF04199">
    <property type="entry name" value="Cyclase"/>
    <property type="match status" value="1"/>
</dbReference>
<dbReference type="EMBL" id="DUGC01000030">
    <property type="protein sequence ID" value="HIH09351.1"/>
    <property type="molecule type" value="Genomic_DNA"/>
</dbReference>
<dbReference type="PANTHER" id="PTHR31118:SF12">
    <property type="entry name" value="CYCLASE-LIKE PROTEIN 2"/>
    <property type="match status" value="1"/>
</dbReference>
<evidence type="ECO:0000313" key="1">
    <source>
        <dbReference type="EMBL" id="HIH09351.1"/>
    </source>
</evidence>
<dbReference type="Gene3D" id="3.50.30.50">
    <property type="entry name" value="Putative cyclase"/>
    <property type="match status" value="1"/>
</dbReference>
<evidence type="ECO:0000313" key="2">
    <source>
        <dbReference type="Proteomes" id="UP000565078"/>
    </source>
</evidence>
<protein>
    <submittedName>
        <fullName evidence="1">Cyclase family protein</fullName>
    </submittedName>
</protein>
<sequence length="213" mass="23861">MPNAKRNKTRFIDLTMPLDENAPAYQNDLKVKIRQFSTIAKKGWNEKAITLSFHSGTHIDAPFHMIAKGKKLDQFPAEKFMGSAVVIDCRKTNSKNEIVSDLGKVRRGDIVLLCTGHSRKMHSIKYFDGNPVVGLQMAKELCKRGVKMAGIDSWTIDNSPYSAHKILMKKEILIAENLVNLEKICGKRIWCAILPLKIKDADGAPARAVCQIK</sequence>
<gene>
    <name evidence="1" type="ORF">HA254_01645</name>
</gene>